<accession>A0ABU8TPF4</accession>
<name>A0ABU8TPF4_9HYPH</name>
<evidence type="ECO:0000313" key="7">
    <source>
        <dbReference type="Proteomes" id="UP001385499"/>
    </source>
</evidence>
<dbReference type="InterPro" id="IPR003313">
    <property type="entry name" value="AraC-bd"/>
</dbReference>
<dbReference type="InterPro" id="IPR009057">
    <property type="entry name" value="Homeodomain-like_sf"/>
</dbReference>
<dbReference type="Pfam" id="PF02311">
    <property type="entry name" value="AraC_binding"/>
    <property type="match status" value="1"/>
</dbReference>
<comment type="caution">
    <text evidence="6">The sequence shown here is derived from an EMBL/GenBank/DDBJ whole genome shotgun (WGS) entry which is preliminary data.</text>
</comment>
<evidence type="ECO:0000256" key="1">
    <source>
        <dbReference type="ARBA" id="ARBA00023015"/>
    </source>
</evidence>
<keyword evidence="2" id="KW-0238">DNA-binding</keyword>
<dbReference type="InterPro" id="IPR047264">
    <property type="entry name" value="Cupin_HpaA-like_N"/>
</dbReference>
<dbReference type="PANTHER" id="PTHR43280:SF32">
    <property type="entry name" value="TRANSCRIPTIONAL REGULATORY PROTEIN"/>
    <property type="match status" value="1"/>
</dbReference>
<keyword evidence="7" id="KW-1185">Reference proteome</keyword>
<organism evidence="6 7">
    <name type="scientific">Roseibium algae</name>
    <dbReference type="NCBI Taxonomy" id="3123038"/>
    <lineage>
        <taxon>Bacteria</taxon>
        <taxon>Pseudomonadati</taxon>
        <taxon>Pseudomonadota</taxon>
        <taxon>Alphaproteobacteria</taxon>
        <taxon>Hyphomicrobiales</taxon>
        <taxon>Stappiaceae</taxon>
        <taxon>Roseibium</taxon>
    </lineage>
</organism>
<dbReference type="Gene3D" id="2.60.120.10">
    <property type="entry name" value="Jelly Rolls"/>
    <property type="match status" value="1"/>
</dbReference>
<dbReference type="EMBL" id="JBAKIA010000015">
    <property type="protein sequence ID" value="MEJ8476049.1"/>
    <property type="molecule type" value="Genomic_DNA"/>
</dbReference>
<protein>
    <submittedName>
        <fullName evidence="6">Helix-turn-helix domain-containing protein</fullName>
    </submittedName>
</protein>
<reference evidence="6 7" key="1">
    <citation type="submission" date="2024-02" db="EMBL/GenBank/DDBJ databases">
        <title>Roseibium algae sp. nov., isolated from marine alga (Grateloupia sp.), showing potential in myo-inositol conversion.</title>
        <authorList>
            <person name="Wang Y."/>
        </authorList>
    </citation>
    <scope>NUCLEOTIDE SEQUENCE [LARGE SCALE GENOMIC DNA]</scope>
    <source>
        <strain evidence="6 7">H3510</strain>
    </source>
</reference>
<dbReference type="PRINTS" id="PR00032">
    <property type="entry name" value="HTHARAC"/>
</dbReference>
<dbReference type="InterPro" id="IPR014710">
    <property type="entry name" value="RmlC-like_jellyroll"/>
</dbReference>
<evidence type="ECO:0000313" key="6">
    <source>
        <dbReference type="EMBL" id="MEJ8476049.1"/>
    </source>
</evidence>
<dbReference type="InterPro" id="IPR018060">
    <property type="entry name" value="HTH_AraC"/>
</dbReference>
<keyword evidence="1" id="KW-0805">Transcription regulation</keyword>
<evidence type="ECO:0000259" key="5">
    <source>
        <dbReference type="PROSITE" id="PS01124"/>
    </source>
</evidence>
<keyword evidence="3" id="KW-0010">Activator</keyword>
<evidence type="ECO:0000256" key="3">
    <source>
        <dbReference type="ARBA" id="ARBA00023159"/>
    </source>
</evidence>
<dbReference type="SUPFAM" id="SSF46689">
    <property type="entry name" value="Homeodomain-like"/>
    <property type="match status" value="1"/>
</dbReference>
<dbReference type="PANTHER" id="PTHR43280">
    <property type="entry name" value="ARAC-FAMILY TRANSCRIPTIONAL REGULATOR"/>
    <property type="match status" value="1"/>
</dbReference>
<dbReference type="Proteomes" id="UP001385499">
    <property type="component" value="Unassembled WGS sequence"/>
</dbReference>
<dbReference type="InterPro" id="IPR020449">
    <property type="entry name" value="Tscrpt_reg_AraC-type_HTH"/>
</dbReference>
<gene>
    <name evidence="6" type="ORF">V6575_18305</name>
</gene>
<dbReference type="PROSITE" id="PS01124">
    <property type="entry name" value="HTH_ARAC_FAMILY_2"/>
    <property type="match status" value="1"/>
</dbReference>
<dbReference type="CDD" id="cd06999">
    <property type="entry name" value="cupin_HpaA-like_N"/>
    <property type="match status" value="1"/>
</dbReference>
<sequence>MDLSSTIPRYHLYGEGDSANDFDFFHIEAIRARSQPLGWSLEPHSHAYLFQILMITEGVGRLVDDAGEHEVLPGAVVFNPAGAVHGWTFTPDTCGHVVTFSSDYLGGREENRSEAERTALRSARNLVFQTEPPDFQRLMFYLGEMAAEFDSGQRRRDVYRPLLALVLVHLFSRKVEPADLDRTPEFSLFRYRALVEDNFRAERGADFYADQMGLTTQRLNRYCRLFMDRTATQSIRDRLVLEAKRLLAFSKLSVSQVGYELGYEDPAYFSRVFRKETGVSPQEFRTRQVHVQPVEPGT</sequence>
<evidence type="ECO:0000256" key="4">
    <source>
        <dbReference type="ARBA" id="ARBA00023163"/>
    </source>
</evidence>
<dbReference type="SMART" id="SM00342">
    <property type="entry name" value="HTH_ARAC"/>
    <property type="match status" value="1"/>
</dbReference>
<dbReference type="SUPFAM" id="SSF51182">
    <property type="entry name" value="RmlC-like cupins"/>
    <property type="match status" value="1"/>
</dbReference>
<dbReference type="Pfam" id="PF12833">
    <property type="entry name" value="HTH_18"/>
    <property type="match status" value="1"/>
</dbReference>
<evidence type="ECO:0000256" key="2">
    <source>
        <dbReference type="ARBA" id="ARBA00023125"/>
    </source>
</evidence>
<dbReference type="InterPro" id="IPR011051">
    <property type="entry name" value="RmlC_Cupin_sf"/>
</dbReference>
<proteinExistence type="predicted"/>
<feature type="domain" description="HTH araC/xylS-type" evidence="5">
    <location>
        <begin position="189"/>
        <end position="287"/>
    </location>
</feature>
<keyword evidence="4" id="KW-0804">Transcription</keyword>
<dbReference type="RefSeq" id="WP_340276389.1">
    <property type="nucleotide sequence ID" value="NZ_JBAKIA010000015.1"/>
</dbReference>
<dbReference type="Gene3D" id="1.10.10.60">
    <property type="entry name" value="Homeodomain-like"/>
    <property type="match status" value="1"/>
</dbReference>